<keyword evidence="2" id="KW-1185">Reference proteome</keyword>
<dbReference type="EMBL" id="JAEAOA010002056">
    <property type="protein sequence ID" value="KAK3586526.1"/>
    <property type="molecule type" value="Genomic_DNA"/>
</dbReference>
<name>A0AAE0S726_9BIVA</name>
<comment type="caution">
    <text evidence="1">The sequence shown here is derived from an EMBL/GenBank/DDBJ whole genome shotgun (WGS) entry which is preliminary data.</text>
</comment>
<reference evidence="1" key="2">
    <citation type="journal article" date="2021" name="Genome Biol. Evol.">
        <title>Developing a high-quality reference genome for a parasitic bivalve with doubly uniparental inheritance (Bivalvia: Unionida).</title>
        <authorList>
            <person name="Smith C.H."/>
        </authorList>
    </citation>
    <scope>NUCLEOTIDE SEQUENCE</scope>
    <source>
        <strain evidence="1">CHS0354</strain>
        <tissue evidence="1">Mantle</tissue>
    </source>
</reference>
<dbReference type="AlphaFoldDB" id="A0AAE0S726"/>
<evidence type="ECO:0000313" key="2">
    <source>
        <dbReference type="Proteomes" id="UP001195483"/>
    </source>
</evidence>
<gene>
    <name evidence="1" type="ORF">CHS0354_035062</name>
</gene>
<reference evidence="1" key="3">
    <citation type="submission" date="2023-05" db="EMBL/GenBank/DDBJ databases">
        <authorList>
            <person name="Smith C.H."/>
        </authorList>
    </citation>
    <scope>NUCLEOTIDE SEQUENCE</scope>
    <source>
        <strain evidence="1">CHS0354</strain>
        <tissue evidence="1">Mantle</tissue>
    </source>
</reference>
<proteinExistence type="predicted"/>
<sequence>MQGSDREHITFYCTPKRPYICTVHTRPLISTQQLHTSLCVLYTPRTTCNSNSPVHTRNHKHYYESDGKMYKRSHSELSIQNQCFTNKFRFPLPNSCPIFICLNDPKHINSFYKMG</sequence>
<reference evidence="1" key="1">
    <citation type="journal article" date="2021" name="Genome Biol. Evol.">
        <title>A High-Quality Reference Genome for a Parasitic Bivalve with Doubly Uniparental Inheritance (Bivalvia: Unionida).</title>
        <authorList>
            <person name="Smith C.H."/>
        </authorList>
    </citation>
    <scope>NUCLEOTIDE SEQUENCE</scope>
    <source>
        <strain evidence="1">CHS0354</strain>
    </source>
</reference>
<accession>A0AAE0S726</accession>
<evidence type="ECO:0000313" key="1">
    <source>
        <dbReference type="EMBL" id="KAK3586526.1"/>
    </source>
</evidence>
<organism evidence="1 2">
    <name type="scientific">Potamilus streckersoni</name>
    <dbReference type="NCBI Taxonomy" id="2493646"/>
    <lineage>
        <taxon>Eukaryota</taxon>
        <taxon>Metazoa</taxon>
        <taxon>Spiralia</taxon>
        <taxon>Lophotrochozoa</taxon>
        <taxon>Mollusca</taxon>
        <taxon>Bivalvia</taxon>
        <taxon>Autobranchia</taxon>
        <taxon>Heteroconchia</taxon>
        <taxon>Palaeoheterodonta</taxon>
        <taxon>Unionida</taxon>
        <taxon>Unionoidea</taxon>
        <taxon>Unionidae</taxon>
        <taxon>Ambleminae</taxon>
        <taxon>Lampsilini</taxon>
        <taxon>Potamilus</taxon>
    </lineage>
</organism>
<protein>
    <submittedName>
        <fullName evidence="1">Uncharacterized protein</fullName>
    </submittedName>
</protein>
<dbReference type="Proteomes" id="UP001195483">
    <property type="component" value="Unassembled WGS sequence"/>
</dbReference>